<keyword evidence="12" id="KW-1185">Reference proteome</keyword>
<dbReference type="GO" id="GO:0140359">
    <property type="term" value="F:ABC-type transporter activity"/>
    <property type="evidence" value="ECO:0007669"/>
    <property type="project" value="InterPro"/>
</dbReference>
<dbReference type="GO" id="GO:0016887">
    <property type="term" value="F:ATP hydrolysis activity"/>
    <property type="evidence" value="ECO:0007669"/>
    <property type="project" value="InterPro"/>
</dbReference>
<dbReference type="OrthoDB" id="184675at2759"/>
<keyword evidence="2" id="KW-0813">Transport</keyword>
<evidence type="ECO:0000256" key="2">
    <source>
        <dbReference type="ARBA" id="ARBA00022448"/>
    </source>
</evidence>
<dbReference type="Pfam" id="PF00005">
    <property type="entry name" value="ABC_tran"/>
    <property type="match status" value="1"/>
</dbReference>
<dbReference type="PROSITE" id="PS50893">
    <property type="entry name" value="ABC_TRANSPORTER_2"/>
    <property type="match status" value="1"/>
</dbReference>
<comment type="subcellular location">
    <subcellularLocation>
        <location evidence="1">Membrane</location>
        <topology evidence="1">Multi-pass membrane protein</topology>
    </subcellularLocation>
</comment>
<reference evidence="11" key="1">
    <citation type="submission" date="2021-02" db="EMBL/GenBank/DDBJ databases">
        <authorList>
            <person name="Dougan E. K."/>
            <person name="Rhodes N."/>
            <person name="Thang M."/>
            <person name="Chan C."/>
        </authorList>
    </citation>
    <scope>NUCLEOTIDE SEQUENCE</scope>
</reference>
<dbReference type="PANTHER" id="PTHR48041:SF111">
    <property type="entry name" value="ABC TRANSPORTER G FAMILY MEMBER 14"/>
    <property type="match status" value="1"/>
</dbReference>
<dbReference type="PROSITE" id="PS00211">
    <property type="entry name" value="ABC_TRANSPORTER_1"/>
    <property type="match status" value="1"/>
</dbReference>
<evidence type="ECO:0000256" key="7">
    <source>
        <dbReference type="ARBA" id="ARBA00023136"/>
    </source>
</evidence>
<evidence type="ECO:0000313" key="11">
    <source>
        <dbReference type="EMBL" id="CAE8616779.1"/>
    </source>
</evidence>
<evidence type="ECO:0000256" key="8">
    <source>
        <dbReference type="SAM" id="MobiDB-lite"/>
    </source>
</evidence>
<dbReference type="SMART" id="SM00382">
    <property type="entry name" value="AAA"/>
    <property type="match status" value="1"/>
</dbReference>
<dbReference type="GO" id="GO:0016020">
    <property type="term" value="C:membrane"/>
    <property type="evidence" value="ECO:0007669"/>
    <property type="project" value="UniProtKB-SubCell"/>
</dbReference>
<keyword evidence="4" id="KW-0547">Nucleotide-binding</keyword>
<dbReference type="AlphaFoldDB" id="A0A813FW59"/>
<protein>
    <recommendedName>
        <fullName evidence="10">ABC transporter domain-containing protein</fullName>
    </recommendedName>
</protein>
<feature type="transmembrane region" description="Helical" evidence="9">
    <location>
        <begin position="439"/>
        <end position="463"/>
    </location>
</feature>
<dbReference type="OMA" id="FHCPEYY"/>
<feature type="transmembrane region" description="Helical" evidence="9">
    <location>
        <begin position="574"/>
        <end position="595"/>
    </location>
</feature>
<keyword evidence="7 9" id="KW-0472">Membrane</keyword>
<dbReference type="InterPro" id="IPR027417">
    <property type="entry name" value="P-loop_NTPase"/>
</dbReference>
<feature type="transmembrane region" description="Helical" evidence="9">
    <location>
        <begin position="329"/>
        <end position="350"/>
    </location>
</feature>
<evidence type="ECO:0000313" key="12">
    <source>
        <dbReference type="Proteomes" id="UP000654075"/>
    </source>
</evidence>
<evidence type="ECO:0000259" key="10">
    <source>
        <dbReference type="PROSITE" id="PS50893"/>
    </source>
</evidence>
<sequence length="648" mass="70715">MEVEWRNLSVSIGEKQILSPCSGLLRPGRMVALMGPSGSGKTSFLNCLRQNIAHEGEVRFDGARFGPQLRQLIGFVEQDDVVIPQLTVRQSLLFLAELRLGIGTREAAAAVEQVMESLRLGKIADSVIGESGASARISGGERKRLCIARELLGEPRLLLCDEPTSGLDSTMADQVMANLRSLCTNGKVSVLAAIHQPSTHIFARFDDLLLLKDGEVVYWGPACDAEALFTAHCSPRHSLQSTAEYLMDLVTLEPAPESAEGKGSSAIASGMSRASLAGLLAHVHMTAAALPPLAAPSLAKQSQGSHAAPVLRQLLLLSRRHWSLLHKELFTTLSLVQNIGLMLIAALLWVQLQFSEEDVRSRWGTCLWTAGTWMFFPIFGGMNMFPPFRRVLEKELGVGCYSLGAFYTARTILLLPLELAWPTLWITGVFWITNLNPDFSIFIQFILVVYLSYCVFHGLGIAISASGMPPGRSNTFALLLITYLFAWSGFFVDMSRVPEWISWVRHLNAFGYAVQLLMHTIIPASLEFDCEVSSAAGIQQVSEGCKLKEGSAGGSYVLAGDEALSRIGITAEPWLCIAFLFGCLFFFRVLAFLLLRWDLRSATIGAKEHNSSPQVESKIVSPGSTAAATAGDVEDPRDPAEDIKQQQV</sequence>
<dbReference type="Proteomes" id="UP000654075">
    <property type="component" value="Unassembled WGS sequence"/>
</dbReference>
<proteinExistence type="predicted"/>
<name>A0A813FW59_POLGL</name>
<dbReference type="Pfam" id="PF01061">
    <property type="entry name" value="ABC2_membrane"/>
    <property type="match status" value="1"/>
</dbReference>
<keyword evidence="5" id="KW-0067">ATP-binding</keyword>
<feature type="transmembrane region" description="Helical" evidence="9">
    <location>
        <begin position="412"/>
        <end position="433"/>
    </location>
</feature>
<feature type="region of interest" description="Disordered" evidence="8">
    <location>
        <begin position="609"/>
        <end position="648"/>
    </location>
</feature>
<keyword evidence="3 9" id="KW-0812">Transmembrane</keyword>
<dbReference type="GO" id="GO:0005524">
    <property type="term" value="F:ATP binding"/>
    <property type="evidence" value="ECO:0007669"/>
    <property type="project" value="UniProtKB-KW"/>
</dbReference>
<accession>A0A813FW59</accession>
<gene>
    <name evidence="11" type="ORF">PGLA1383_LOCUS34450</name>
</gene>
<feature type="domain" description="ABC transporter" evidence="10">
    <location>
        <begin position="3"/>
        <end position="238"/>
    </location>
</feature>
<comment type="caution">
    <text evidence="11">The sequence shown here is derived from an EMBL/GenBank/DDBJ whole genome shotgun (WGS) entry which is preliminary data.</text>
</comment>
<feature type="transmembrane region" description="Helical" evidence="9">
    <location>
        <begin position="475"/>
        <end position="492"/>
    </location>
</feature>
<dbReference type="InterPro" id="IPR003439">
    <property type="entry name" value="ABC_transporter-like_ATP-bd"/>
</dbReference>
<feature type="compositionally biased region" description="Basic and acidic residues" evidence="8">
    <location>
        <begin position="634"/>
        <end position="648"/>
    </location>
</feature>
<dbReference type="InterPro" id="IPR003593">
    <property type="entry name" value="AAA+_ATPase"/>
</dbReference>
<dbReference type="Gene3D" id="3.40.50.300">
    <property type="entry name" value="P-loop containing nucleotide triphosphate hydrolases"/>
    <property type="match status" value="1"/>
</dbReference>
<evidence type="ECO:0000256" key="1">
    <source>
        <dbReference type="ARBA" id="ARBA00004141"/>
    </source>
</evidence>
<dbReference type="InterPro" id="IPR017871">
    <property type="entry name" value="ABC_transporter-like_CS"/>
</dbReference>
<dbReference type="EMBL" id="CAJNNV010025959">
    <property type="protein sequence ID" value="CAE8616779.1"/>
    <property type="molecule type" value="Genomic_DNA"/>
</dbReference>
<dbReference type="SUPFAM" id="SSF52540">
    <property type="entry name" value="P-loop containing nucleoside triphosphate hydrolases"/>
    <property type="match status" value="1"/>
</dbReference>
<organism evidence="11 12">
    <name type="scientific">Polarella glacialis</name>
    <name type="common">Dinoflagellate</name>
    <dbReference type="NCBI Taxonomy" id="89957"/>
    <lineage>
        <taxon>Eukaryota</taxon>
        <taxon>Sar</taxon>
        <taxon>Alveolata</taxon>
        <taxon>Dinophyceae</taxon>
        <taxon>Suessiales</taxon>
        <taxon>Suessiaceae</taxon>
        <taxon>Polarella</taxon>
    </lineage>
</organism>
<dbReference type="InterPro" id="IPR050352">
    <property type="entry name" value="ABCG_transporters"/>
</dbReference>
<evidence type="ECO:0000256" key="4">
    <source>
        <dbReference type="ARBA" id="ARBA00022741"/>
    </source>
</evidence>
<evidence type="ECO:0000256" key="6">
    <source>
        <dbReference type="ARBA" id="ARBA00022989"/>
    </source>
</evidence>
<dbReference type="PANTHER" id="PTHR48041">
    <property type="entry name" value="ABC TRANSPORTER G FAMILY MEMBER 28"/>
    <property type="match status" value="1"/>
</dbReference>
<evidence type="ECO:0000256" key="9">
    <source>
        <dbReference type="SAM" id="Phobius"/>
    </source>
</evidence>
<evidence type="ECO:0000256" key="3">
    <source>
        <dbReference type="ARBA" id="ARBA00022692"/>
    </source>
</evidence>
<feature type="transmembrane region" description="Helical" evidence="9">
    <location>
        <begin position="362"/>
        <end position="385"/>
    </location>
</feature>
<keyword evidence="6 9" id="KW-1133">Transmembrane helix</keyword>
<dbReference type="InterPro" id="IPR013525">
    <property type="entry name" value="ABC2_TM"/>
</dbReference>
<evidence type="ECO:0000256" key="5">
    <source>
        <dbReference type="ARBA" id="ARBA00022840"/>
    </source>
</evidence>